<proteinExistence type="predicted"/>
<organism evidence="8 9">
    <name type="scientific">Brassica napus</name>
    <name type="common">Rape</name>
    <dbReference type="NCBI Taxonomy" id="3708"/>
    <lineage>
        <taxon>Eukaryota</taxon>
        <taxon>Viridiplantae</taxon>
        <taxon>Streptophyta</taxon>
        <taxon>Embryophyta</taxon>
        <taxon>Tracheophyta</taxon>
        <taxon>Spermatophyta</taxon>
        <taxon>Magnoliopsida</taxon>
        <taxon>eudicotyledons</taxon>
        <taxon>Gunneridae</taxon>
        <taxon>Pentapetalae</taxon>
        <taxon>rosids</taxon>
        <taxon>malvids</taxon>
        <taxon>Brassicales</taxon>
        <taxon>Brassicaceae</taxon>
        <taxon>Brassiceae</taxon>
        <taxon>Brassica</taxon>
    </lineage>
</organism>
<sequence>GFSLQRKSILGPRIYRHLSIPFGWFRFGSWLENKRKEQLILLKSKAPIGVAVADLLLWRNRTGAVILLVSSTGFWFLFERAGYNLLSFVSNVLLLLVAILFLWAKSASLLNRPLPPVPNMEIPEEFAIKAADEIRVLINHVLSIASDITIARNPIRLLQVSFVLWAISYVGTLINSLTLVYIVVLLSLSVPVVYEKYQEHIDDKLSSTSEVIRNISRKIPMPVSKEKKYQ</sequence>
<name>A0ABQ8DYJ7_BRANA</name>
<keyword evidence="2 6" id="KW-0812">Transmembrane</keyword>
<accession>A0ABQ8DYJ7</accession>
<dbReference type="Pfam" id="PF02453">
    <property type="entry name" value="Reticulon"/>
    <property type="match status" value="1"/>
</dbReference>
<dbReference type="Proteomes" id="UP000824890">
    <property type="component" value="Unassembled WGS sequence"/>
</dbReference>
<evidence type="ECO:0000313" key="9">
    <source>
        <dbReference type="Proteomes" id="UP000824890"/>
    </source>
</evidence>
<protein>
    <recommendedName>
        <fullName evidence="6">Reticulon-like protein</fullName>
    </recommendedName>
</protein>
<dbReference type="PROSITE" id="PS50845">
    <property type="entry name" value="RETICULON"/>
    <property type="match status" value="1"/>
</dbReference>
<feature type="domain" description="Reticulon" evidence="7">
    <location>
        <begin position="52"/>
        <end position="219"/>
    </location>
</feature>
<keyword evidence="9" id="KW-1185">Reference proteome</keyword>
<evidence type="ECO:0000256" key="3">
    <source>
        <dbReference type="ARBA" id="ARBA00022824"/>
    </source>
</evidence>
<evidence type="ECO:0000256" key="6">
    <source>
        <dbReference type="RuleBase" id="RU363132"/>
    </source>
</evidence>
<feature type="non-terminal residue" evidence="8">
    <location>
        <position position="1"/>
    </location>
</feature>
<keyword evidence="3 6" id="KW-0256">Endoplasmic reticulum</keyword>
<dbReference type="PANTHER" id="PTHR10994:SF154">
    <property type="entry name" value="RETICULON-LIKE PROTEIN B11"/>
    <property type="match status" value="1"/>
</dbReference>
<dbReference type="InterPro" id="IPR045064">
    <property type="entry name" value="Reticulon-like"/>
</dbReference>
<evidence type="ECO:0000256" key="1">
    <source>
        <dbReference type="ARBA" id="ARBA00004477"/>
    </source>
</evidence>
<keyword evidence="5 6" id="KW-0472">Membrane</keyword>
<evidence type="ECO:0000256" key="4">
    <source>
        <dbReference type="ARBA" id="ARBA00022989"/>
    </source>
</evidence>
<keyword evidence="4 6" id="KW-1133">Transmembrane helix</keyword>
<evidence type="ECO:0000256" key="2">
    <source>
        <dbReference type="ARBA" id="ARBA00022692"/>
    </source>
</evidence>
<evidence type="ECO:0000313" key="8">
    <source>
        <dbReference type="EMBL" id="KAH0934415.1"/>
    </source>
</evidence>
<reference evidence="8 9" key="1">
    <citation type="submission" date="2021-05" db="EMBL/GenBank/DDBJ databases">
        <title>Genome Assembly of Synthetic Allotetraploid Brassica napus Reveals Homoeologous Exchanges between Subgenomes.</title>
        <authorList>
            <person name="Davis J.T."/>
        </authorList>
    </citation>
    <scope>NUCLEOTIDE SEQUENCE [LARGE SCALE GENOMIC DNA]</scope>
    <source>
        <strain evidence="9">cv. Da-Ae</strain>
        <tissue evidence="8">Seedling</tissue>
    </source>
</reference>
<dbReference type="PANTHER" id="PTHR10994">
    <property type="entry name" value="RETICULON"/>
    <property type="match status" value="1"/>
</dbReference>
<dbReference type="EMBL" id="JAGKQM010000003">
    <property type="protein sequence ID" value="KAH0934415.1"/>
    <property type="molecule type" value="Genomic_DNA"/>
</dbReference>
<dbReference type="InterPro" id="IPR003388">
    <property type="entry name" value="Reticulon"/>
</dbReference>
<gene>
    <name evidence="8" type="ORF">HID58_011532</name>
</gene>
<evidence type="ECO:0000256" key="5">
    <source>
        <dbReference type="ARBA" id="ARBA00023136"/>
    </source>
</evidence>
<comment type="subcellular location">
    <subcellularLocation>
        <location evidence="1 6">Endoplasmic reticulum membrane</location>
        <topology evidence="1 6">Multi-pass membrane protein</topology>
    </subcellularLocation>
</comment>
<evidence type="ECO:0000259" key="7">
    <source>
        <dbReference type="PROSITE" id="PS50845"/>
    </source>
</evidence>
<comment type="caution">
    <text evidence="8">The sequence shown here is derived from an EMBL/GenBank/DDBJ whole genome shotgun (WGS) entry which is preliminary data.</text>
</comment>
<feature type="transmembrane region" description="Helical" evidence="6">
    <location>
        <begin position="162"/>
        <end position="188"/>
    </location>
</feature>
<feature type="transmembrane region" description="Helical" evidence="6">
    <location>
        <begin position="85"/>
        <end position="104"/>
    </location>
</feature>